<dbReference type="PRINTS" id="PR00455">
    <property type="entry name" value="HTHTETR"/>
</dbReference>
<dbReference type="Pfam" id="PF00440">
    <property type="entry name" value="TetR_N"/>
    <property type="match status" value="1"/>
</dbReference>
<dbReference type="InterPro" id="IPR050624">
    <property type="entry name" value="HTH-type_Tx_Regulator"/>
</dbReference>
<comment type="caution">
    <text evidence="4">The sequence shown here is derived from an EMBL/GenBank/DDBJ whole genome shotgun (WGS) entry which is preliminary data.</text>
</comment>
<reference evidence="4 5" key="1">
    <citation type="submission" date="2024-04" db="EMBL/GenBank/DDBJ databases">
        <title>Human intestinal bacterial collection.</title>
        <authorList>
            <person name="Pauvert C."/>
            <person name="Hitch T.C.A."/>
            <person name="Clavel T."/>
        </authorList>
    </citation>
    <scope>NUCLEOTIDE SEQUENCE [LARGE SCALE GENOMIC DNA]</scope>
    <source>
        <strain evidence="4 5">CLA-SR-H026</strain>
    </source>
</reference>
<organism evidence="4 5">
    <name type="scientific">Aedoeadaptatus acetigenes</name>
    <dbReference type="NCBI Taxonomy" id="2981723"/>
    <lineage>
        <taxon>Bacteria</taxon>
        <taxon>Bacillati</taxon>
        <taxon>Bacillota</taxon>
        <taxon>Tissierellia</taxon>
        <taxon>Tissierellales</taxon>
        <taxon>Peptoniphilaceae</taxon>
        <taxon>Aedoeadaptatus</taxon>
    </lineage>
</organism>
<evidence type="ECO:0000313" key="4">
    <source>
        <dbReference type="EMBL" id="MEQ3352886.1"/>
    </source>
</evidence>
<feature type="domain" description="HTH tetR-type" evidence="3">
    <location>
        <begin position="9"/>
        <end position="69"/>
    </location>
</feature>
<protein>
    <submittedName>
        <fullName evidence="4">TetR/AcrR family transcriptional regulator</fullName>
    </submittedName>
</protein>
<keyword evidence="1 2" id="KW-0238">DNA-binding</keyword>
<gene>
    <name evidence="4" type="ORF">AAA081_01010</name>
</gene>
<evidence type="ECO:0000256" key="2">
    <source>
        <dbReference type="PROSITE-ProRule" id="PRU00335"/>
    </source>
</evidence>
<name>A0ABV1J5W6_9FIRM</name>
<evidence type="ECO:0000313" key="5">
    <source>
        <dbReference type="Proteomes" id="UP001481872"/>
    </source>
</evidence>
<dbReference type="InterPro" id="IPR001647">
    <property type="entry name" value="HTH_TetR"/>
</dbReference>
<sequence>MSRVRMNKEERKKQIQNYALDLFLSQGFKNTTMDEIREASGLSAGGLYHHYSSTYEILYDIMKDGSVLRGKSIQKTVESFGNTINPQIMAEIWVDKMIADNKYIPVYVMFLCEIKNDVKLNKLYKKLKAMTIQEFSQLLRKLNYIPPTEEEFDFLTNIINSSLLGCEILNARENYLKNREYLLLMLESYFAKIEKKGKEASIEK</sequence>
<feature type="DNA-binding region" description="H-T-H motif" evidence="2">
    <location>
        <begin position="32"/>
        <end position="51"/>
    </location>
</feature>
<dbReference type="PROSITE" id="PS50977">
    <property type="entry name" value="HTH_TETR_2"/>
    <property type="match status" value="1"/>
</dbReference>
<dbReference type="PANTHER" id="PTHR43479:SF11">
    <property type="entry name" value="ACREF_ENVCD OPERON REPRESSOR-RELATED"/>
    <property type="match status" value="1"/>
</dbReference>
<dbReference type="InterPro" id="IPR009057">
    <property type="entry name" value="Homeodomain-like_sf"/>
</dbReference>
<dbReference type="EMBL" id="JBBNPS010000001">
    <property type="protein sequence ID" value="MEQ3352886.1"/>
    <property type="molecule type" value="Genomic_DNA"/>
</dbReference>
<dbReference type="Proteomes" id="UP001481872">
    <property type="component" value="Unassembled WGS sequence"/>
</dbReference>
<evidence type="ECO:0000256" key="1">
    <source>
        <dbReference type="ARBA" id="ARBA00023125"/>
    </source>
</evidence>
<dbReference type="RefSeq" id="WP_148471652.1">
    <property type="nucleotide sequence ID" value="NZ_JBBNPS010000001.1"/>
</dbReference>
<dbReference type="SUPFAM" id="SSF46689">
    <property type="entry name" value="Homeodomain-like"/>
    <property type="match status" value="1"/>
</dbReference>
<proteinExistence type="predicted"/>
<dbReference type="Gene3D" id="1.10.357.10">
    <property type="entry name" value="Tetracycline Repressor, domain 2"/>
    <property type="match status" value="1"/>
</dbReference>
<dbReference type="PANTHER" id="PTHR43479">
    <property type="entry name" value="ACREF/ENVCD OPERON REPRESSOR-RELATED"/>
    <property type="match status" value="1"/>
</dbReference>
<keyword evidence="5" id="KW-1185">Reference proteome</keyword>
<accession>A0ABV1J5W6</accession>
<evidence type="ECO:0000259" key="3">
    <source>
        <dbReference type="PROSITE" id="PS50977"/>
    </source>
</evidence>